<keyword evidence="1" id="KW-0812">Transmembrane</keyword>
<dbReference type="Proteomes" id="UP000249324">
    <property type="component" value="Unassembled WGS sequence"/>
</dbReference>
<evidence type="ECO:0000256" key="1">
    <source>
        <dbReference type="SAM" id="Phobius"/>
    </source>
</evidence>
<feature type="transmembrane region" description="Helical" evidence="1">
    <location>
        <begin position="97"/>
        <end position="121"/>
    </location>
</feature>
<dbReference type="Pfam" id="PF10821">
    <property type="entry name" value="DUF2567"/>
    <property type="match status" value="1"/>
</dbReference>
<accession>A0A2W4LTW0</accession>
<proteinExistence type="predicted"/>
<keyword evidence="1" id="KW-1133">Transmembrane helix</keyword>
<dbReference type="InterPro" id="IPR021213">
    <property type="entry name" value="DUF2567"/>
</dbReference>
<gene>
    <name evidence="2" type="ORF">DIU77_013770</name>
    <name evidence="3" type="ORF">DIU77_06480</name>
</gene>
<reference evidence="2" key="4">
    <citation type="submission" date="2023-08" db="EMBL/GenBank/DDBJ databases">
        <authorList>
            <person name="Guima S.E.S."/>
            <person name="Martins L.F."/>
            <person name="Silva A.M."/>
            <person name="Setubal J.C."/>
        </authorList>
    </citation>
    <scope>NUCLEOTIDE SEQUENCE</scope>
    <source>
        <strain evidence="2">ZC4RG45</strain>
    </source>
</reference>
<reference evidence="3" key="1">
    <citation type="submission" date="2018-05" db="EMBL/GenBank/DDBJ databases">
        <authorList>
            <person name="Lanie J.A."/>
            <person name="Ng W.-L."/>
            <person name="Kazmierczak K.M."/>
            <person name="Andrzejewski T.M."/>
            <person name="Davidsen T.M."/>
            <person name="Wayne K.J."/>
            <person name="Tettelin H."/>
            <person name="Glass J.I."/>
            <person name="Rusch D."/>
            <person name="Podicherti R."/>
            <person name="Tsui H.-C.T."/>
            <person name="Winkler M.E."/>
        </authorList>
    </citation>
    <scope>NUCLEOTIDE SEQUENCE</scope>
    <source>
        <strain evidence="3">ZC4RG45</strain>
    </source>
</reference>
<feature type="transmembrane region" description="Helical" evidence="1">
    <location>
        <begin position="147"/>
        <end position="166"/>
    </location>
</feature>
<dbReference type="EMBL" id="QGUI01000188">
    <property type="protein sequence ID" value="PZM99116.1"/>
    <property type="molecule type" value="Genomic_DNA"/>
</dbReference>
<organism evidence="3">
    <name type="scientific">Thermocrispum agreste</name>
    <dbReference type="NCBI Taxonomy" id="37925"/>
    <lineage>
        <taxon>Bacteria</taxon>
        <taxon>Bacillati</taxon>
        <taxon>Actinomycetota</taxon>
        <taxon>Actinomycetes</taxon>
        <taxon>Pseudonocardiales</taxon>
        <taxon>Pseudonocardiaceae</taxon>
        <taxon>Thermocrispum</taxon>
    </lineage>
</organism>
<protein>
    <submittedName>
        <fullName evidence="3">DUF2567 domain-containing protein</fullName>
    </submittedName>
</protein>
<comment type="caution">
    <text evidence="3">The sequence shown here is derived from an EMBL/GenBank/DDBJ whole genome shotgun (WGS) entry which is preliminary data.</text>
</comment>
<reference evidence="2 4" key="3">
    <citation type="journal article" date="2021" name="BMC Genomics">
        <title>Genome-resolved metagenome and metatranscriptome analyses of thermophilic composting reveal key bacterial players and their metabolic interactions.</title>
        <authorList>
            <person name="Braga L.P.P."/>
            <person name="Pereira R.V."/>
            <person name="Martins L.F."/>
            <person name="Moura L.M.S."/>
            <person name="Sanchez F.B."/>
            <person name="Patane J.S.L."/>
            <person name="da Silva A.M."/>
            <person name="Setubal J.C."/>
        </authorList>
    </citation>
    <scope>NUCLEOTIDE SEQUENCE [LARGE SCALE GENOMIC DNA]</scope>
    <source>
        <strain evidence="2">ZC4RG45</strain>
    </source>
</reference>
<reference evidence="2" key="2">
    <citation type="submission" date="2018-05" db="EMBL/GenBank/DDBJ databases">
        <authorList>
            <person name="Moura L."/>
            <person name="Setubal J.C."/>
        </authorList>
    </citation>
    <scope>NUCLEOTIDE SEQUENCE</scope>
    <source>
        <strain evidence="2">ZC4RG45</strain>
    </source>
</reference>
<dbReference type="AlphaFoldDB" id="A0A2W4LTW0"/>
<feature type="transmembrane region" description="Helical" evidence="1">
    <location>
        <begin position="62"/>
        <end position="85"/>
    </location>
</feature>
<dbReference type="STRING" id="1111738.GCA_000427905_00707"/>
<keyword evidence="1" id="KW-0472">Membrane</keyword>
<evidence type="ECO:0000313" key="4">
    <source>
        <dbReference type="Proteomes" id="UP000249324"/>
    </source>
</evidence>
<evidence type="ECO:0000313" key="2">
    <source>
        <dbReference type="EMBL" id="MFO7193305.1"/>
    </source>
</evidence>
<sequence length="177" mass="18975">MHQLPRERARVVVKADLLPAVSVLSTFGLLGIPLGWLWAQVAPPQRAQVHPDGKPYPIDIEAWHVFDAVVIFALLAGACGVVIGAGTWMLRERRGPVAMAAAVLGAQVAGWLGTLMGGVFLGDRYTLTEPPEVGQIVDIAPQITTDWVLICAPFTAALTYGFLAAWNGRDDLGRRLG</sequence>
<dbReference type="EMBL" id="QGUI02000193">
    <property type="protein sequence ID" value="MFO7193305.1"/>
    <property type="molecule type" value="Genomic_DNA"/>
</dbReference>
<feature type="transmembrane region" description="Helical" evidence="1">
    <location>
        <begin position="21"/>
        <end position="42"/>
    </location>
</feature>
<evidence type="ECO:0000313" key="3">
    <source>
        <dbReference type="EMBL" id="PZM99116.1"/>
    </source>
</evidence>
<name>A0A2W4LTW0_9PSEU</name>